<dbReference type="EMBL" id="MT142514">
    <property type="protein sequence ID" value="QJA83599.1"/>
    <property type="molecule type" value="Genomic_DNA"/>
</dbReference>
<reference evidence="1" key="1">
    <citation type="submission" date="2020-03" db="EMBL/GenBank/DDBJ databases">
        <title>The deep terrestrial virosphere.</title>
        <authorList>
            <person name="Holmfeldt K."/>
            <person name="Nilsson E."/>
            <person name="Simone D."/>
            <person name="Lopez-Fernandez M."/>
            <person name="Wu X."/>
            <person name="de Brujin I."/>
            <person name="Lundin D."/>
            <person name="Andersson A."/>
            <person name="Bertilsson S."/>
            <person name="Dopson M."/>
        </authorList>
    </citation>
    <scope>NUCLEOTIDE SEQUENCE</scope>
    <source>
        <strain evidence="1">MM415A00270</strain>
        <strain evidence="2">MM415B03443</strain>
    </source>
</reference>
<evidence type="ECO:0000313" key="2">
    <source>
        <dbReference type="EMBL" id="QJA91173.1"/>
    </source>
</evidence>
<sequence length="59" mass="6740">MPDIEKGESYDDFMGRCIPIVKQEDKGQGYDPKHAVAKCNGIWEQAKKRTQVRESLEKG</sequence>
<dbReference type="EMBL" id="MT142967">
    <property type="protein sequence ID" value="QJA91173.1"/>
    <property type="molecule type" value="Genomic_DNA"/>
</dbReference>
<gene>
    <name evidence="1" type="ORF">MM415A00270_0007</name>
    <name evidence="2" type="ORF">MM415B03443_0004</name>
</gene>
<protein>
    <submittedName>
        <fullName evidence="1">Uncharacterized protein</fullName>
    </submittedName>
</protein>
<accession>A0A6M3KNG8</accession>
<evidence type="ECO:0000313" key="1">
    <source>
        <dbReference type="EMBL" id="QJA83599.1"/>
    </source>
</evidence>
<name>A0A6M3KNG8_9ZZZZ</name>
<organism evidence="1">
    <name type="scientific">viral metagenome</name>
    <dbReference type="NCBI Taxonomy" id="1070528"/>
    <lineage>
        <taxon>unclassified sequences</taxon>
        <taxon>metagenomes</taxon>
        <taxon>organismal metagenomes</taxon>
    </lineage>
</organism>
<dbReference type="AlphaFoldDB" id="A0A6M3KNG8"/>
<proteinExistence type="predicted"/>